<feature type="region of interest" description="Disordered" evidence="1">
    <location>
        <begin position="42"/>
        <end position="62"/>
    </location>
</feature>
<dbReference type="Proteomes" id="UP001220010">
    <property type="component" value="Unassembled WGS sequence"/>
</dbReference>
<accession>A0ABT5X9M8</accession>
<sequence>MAGRRRRRVKTFLRMEERGSDHLSKRKGTGAWADATISAGGWEEGLPADPPTHPTGIHLRLL</sequence>
<gene>
    <name evidence="2" type="ORF">P0O15_09445</name>
</gene>
<proteinExistence type="predicted"/>
<evidence type="ECO:0000313" key="3">
    <source>
        <dbReference type="Proteomes" id="UP001220010"/>
    </source>
</evidence>
<dbReference type="EMBL" id="JARFPK010000038">
    <property type="protein sequence ID" value="MDF0591381.1"/>
    <property type="molecule type" value="Genomic_DNA"/>
</dbReference>
<comment type="caution">
    <text evidence="2">The sequence shown here is derived from an EMBL/GenBank/DDBJ whole genome shotgun (WGS) entry which is preliminary data.</text>
</comment>
<organism evidence="2 3">
    <name type="scientific">Candidatus Methanocrinis natronophilus</name>
    <dbReference type="NCBI Taxonomy" id="3033396"/>
    <lineage>
        <taxon>Archaea</taxon>
        <taxon>Methanobacteriati</taxon>
        <taxon>Methanobacteriota</taxon>
        <taxon>Stenosarchaea group</taxon>
        <taxon>Methanomicrobia</taxon>
        <taxon>Methanotrichales</taxon>
        <taxon>Methanotrichaceae</taxon>
        <taxon>Methanocrinis</taxon>
    </lineage>
</organism>
<reference evidence="2 3" key="1">
    <citation type="submission" date="2023-03" db="EMBL/GenBank/DDBJ databases">
        <title>WGS of Methanotrichaceae archaeon Mx.</title>
        <authorList>
            <person name="Sorokin D.Y."/>
            <person name="Merkel A.Y."/>
        </authorList>
    </citation>
    <scope>NUCLEOTIDE SEQUENCE [LARGE SCALE GENOMIC DNA]</scope>
    <source>
        <strain evidence="2 3">Mx</strain>
    </source>
</reference>
<keyword evidence="3" id="KW-1185">Reference proteome</keyword>
<protein>
    <submittedName>
        <fullName evidence="2">Uncharacterized protein</fullName>
    </submittedName>
</protein>
<evidence type="ECO:0000313" key="2">
    <source>
        <dbReference type="EMBL" id="MDF0591381.1"/>
    </source>
</evidence>
<name>A0ABT5X9M8_9EURY</name>
<evidence type="ECO:0000256" key="1">
    <source>
        <dbReference type="SAM" id="MobiDB-lite"/>
    </source>
</evidence>
<dbReference type="RefSeq" id="WP_316967114.1">
    <property type="nucleotide sequence ID" value="NZ_JARFPK010000038.1"/>
</dbReference>